<sequence length="132" mass="15258">MYFLFLLIFADVATSNIISNDALHFLVTNFRTMSNQCVEEIDLNFRALQMFLRVGDTSDPELKKYLFCMGQTLGIQNAVGEMRIQPLEEFIEYILKNKYRALVLAASCITNEFDGPENIFETMECLLSEQEF</sequence>
<dbReference type="Pfam" id="PF01395">
    <property type="entry name" value="PBP_GOBP"/>
    <property type="match status" value="1"/>
</dbReference>
<dbReference type="SUPFAM" id="SSF47565">
    <property type="entry name" value="Insect pheromone/odorant-binding proteins"/>
    <property type="match status" value="1"/>
</dbReference>
<dbReference type="AlphaFoldDB" id="A0A9P0D430"/>
<gene>
    <name evidence="2" type="ORF">PSYICH_LOCUS13493</name>
</gene>
<dbReference type="CDD" id="cd23992">
    <property type="entry name" value="PBP_GOBP"/>
    <property type="match status" value="1"/>
</dbReference>
<feature type="signal peptide" evidence="1">
    <location>
        <begin position="1"/>
        <end position="15"/>
    </location>
</feature>
<keyword evidence="1" id="KW-0732">Signal</keyword>
<protein>
    <submittedName>
        <fullName evidence="2">Uncharacterized protein</fullName>
    </submittedName>
</protein>
<dbReference type="EMBL" id="OV651819">
    <property type="protein sequence ID" value="CAH1113535.1"/>
    <property type="molecule type" value="Genomic_DNA"/>
</dbReference>
<dbReference type="Proteomes" id="UP001153636">
    <property type="component" value="Chromosome 7"/>
</dbReference>
<name>A0A9P0D430_9CUCU</name>
<organism evidence="2 3">
    <name type="scientific">Psylliodes chrysocephalus</name>
    <dbReference type="NCBI Taxonomy" id="3402493"/>
    <lineage>
        <taxon>Eukaryota</taxon>
        <taxon>Metazoa</taxon>
        <taxon>Ecdysozoa</taxon>
        <taxon>Arthropoda</taxon>
        <taxon>Hexapoda</taxon>
        <taxon>Insecta</taxon>
        <taxon>Pterygota</taxon>
        <taxon>Neoptera</taxon>
        <taxon>Endopterygota</taxon>
        <taxon>Coleoptera</taxon>
        <taxon>Polyphaga</taxon>
        <taxon>Cucujiformia</taxon>
        <taxon>Chrysomeloidea</taxon>
        <taxon>Chrysomelidae</taxon>
        <taxon>Galerucinae</taxon>
        <taxon>Alticini</taxon>
        <taxon>Psylliodes</taxon>
    </lineage>
</organism>
<evidence type="ECO:0000256" key="1">
    <source>
        <dbReference type="SAM" id="SignalP"/>
    </source>
</evidence>
<evidence type="ECO:0000313" key="2">
    <source>
        <dbReference type="EMBL" id="CAH1113535.1"/>
    </source>
</evidence>
<dbReference type="InterPro" id="IPR006170">
    <property type="entry name" value="PBP/GOBP"/>
</dbReference>
<accession>A0A9P0D430</accession>
<feature type="chain" id="PRO_5040240725" evidence="1">
    <location>
        <begin position="16"/>
        <end position="132"/>
    </location>
</feature>
<evidence type="ECO:0000313" key="3">
    <source>
        <dbReference type="Proteomes" id="UP001153636"/>
    </source>
</evidence>
<dbReference type="Gene3D" id="1.10.238.20">
    <property type="entry name" value="Pheromone/general odorant binding protein domain"/>
    <property type="match status" value="1"/>
</dbReference>
<keyword evidence="3" id="KW-1185">Reference proteome</keyword>
<dbReference type="GO" id="GO:0005549">
    <property type="term" value="F:odorant binding"/>
    <property type="evidence" value="ECO:0007669"/>
    <property type="project" value="InterPro"/>
</dbReference>
<proteinExistence type="predicted"/>
<reference evidence="2" key="1">
    <citation type="submission" date="2022-01" db="EMBL/GenBank/DDBJ databases">
        <authorList>
            <person name="King R."/>
        </authorList>
    </citation>
    <scope>NUCLEOTIDE SEQUENCE</scope>
</reference>
<dbReference type="InterPro" id="IPR036728">
    <property type="entry name" value="PBP_GOBP_sf"/>
</dbReference>